<reference evidence="2" key="1">
    <citation type="submission" date="2020-02" db="EMBL/GenBank/DDBJ databases">
        <authorList>
            <person name="Meier V. D."/>
        </authorList>
    </citation>
    <scope>NUCLEOTIDE SEQUENCE</scope>
    <source>
        <strain evidence="2">AVDCRST_MAG05</strain>
    </source>
</reference>
<protein>
    <submittedName>
        <fullName evidence="2">Uncharacterized protein</fullName>
    </submittedName>
</protein>
<evidence type="ECO:0000256" key="1">
    <source>
        <dbReference type="SAM" id="MobiDB-lite"/>
    </source>
</evidence>
<feature type="compositionally biased region" description="Basic residues" evidence="1">
    <location>
        <begin position="215"/>
        <end position="231"/>
    </location>
</feature>
<feature type="compositionally biased region" description="Basic and acidic residues" evidence="1">
    <location>
        <begin position="253"/>
        <end position="263"/>
    </location>
</feature>
<feature type="compositionally biased region" description="Basic residues" evidence="1">
    <location>
        <begin position="306"/>
        <end position="340"/>
    </location>
</feature>
<feature type="compositionally biased region" description="Basic residues" evidence="1">
    <location>
        <begin position="239"/>
        <end position="252"/>
    </location>
</feature>
<feature type="compositionally biased region" description="Basic residues" evidence="1">
    <location>
        <begin position="374"/>
        <end position="402"/>
    </location>
</feature>
<feature type="region of interest" description="Disordered" evidence="1">
    <location>
        <begin position="1"/>
        <end position="281"/>
    </location>
</feature>
<feature type="compositionally biased region" description="Basic residues" evidence="1">
    <location>
        <begin position="38"/>
        <end position="56"/>
    </location>
</feature>
<feature type="compositionally biased region" description="Basic and acidic residues" evidence="1">
    <location>
        <begin position="271"/>
        <end position="281"/>
    </location>
</feature>
<feature type="compositionally biased region" description="Basic and acidic residues" evidence="1">
    <location>
        <begin position="341"/>
        <end position="360"/>
    </location>
</feature>
<feature type="compositionally biased region" description="Basic and acidic residues" evidence="1">
    <location>
        <begin position="157"/>
        <end position="173"/>
    </location>
</feature>
<sequence>DRRRGLSPEKRPLQAALDRSGSLVCRGLRLDGGAGAPRRGRVGQRLGRWRRPRRAAAAHAGEPARRRARRPPRPPGSAGRRRPRPGGSGTRPDIRPRPATHLRPGLSTWRGADGLQPDRPGRLPQRGRRGRPHEGQRHHKRHVQLLGDGRAGARRGARGDGRRGDGLPARRLDVPGLGSPALDDPAPRPQAGRRRRGLLRRVACRVRVPGLRPRAAGHRGRGLPRHPHRQRRDSGRGLPGKRHLRRRGRRLRPAREPVGRGHDPWLGADGGARRQDQPDLPVLHEHLRYRLGVRRGGLLPDLRPRPGGHRGRRRRQRDGQRRHRYRPARTGTRRLSRARVRREVHDLQRRGSRGVPDRRPDRGRRRAQIGLSPRRGRDRRRRRAGLAHTRRPHGNRRKRRAKPAMEGRV</sequence>
<accession>A0A6J4S4K5</accession>
<organism evidence="2">
    <name type="scientific">uncultured Rubrobacteraceae bacterium</name>
    <dbReference type="NCBI Taxonomy" id="349277"/>
    <lineage>
        <taxon>Bacteria</taxon>
        <taxon>Bacillati</taxon>
        <taxon>Actinomycetota</taxon>
        <taxon>Rubrobacteria</taxon>
        <taxon>Rubrobacterales</taxon>
        <taxon>Rubrobacteraceae</taxon>
        <taxon>environmental samples</taxon>
    </lineage>
</organism>
<dbReference type="AlphaFoldDB" id="A0A6J4S4K5"/>
<gene>
    <name evidence="2" type="ORF">AVDCRST_MAG05-1779</name>
</gene>
<feature type="region of interest" description="Disordered" evidence="1">
    <location>
        <begin position="297"/>
        <end position="409"/>
    </location>
</feature>
<feature type="compositionally biased region" description="Low complexity" evidence="1">
    <location>
        <begin position="115"/>
        <end position="124"/>
    </location>
</feature>
<feature type="non-terminal residue" evidence="2">
    <location>
        <position position="409"/>
    </location>
</feature>
<evidence type="ECO:0000313" key="2">
    <source>
        <dbReference type="EMBL" id="CAA9489308.1"/>
    </source>
</evidence>
<feature type="compositionally biased region" description="Basic and acidic residues" evidence="1">
    <location>
        <begin position="1"/>
        <end position="12"/>
    </location>
</feature>
<name>A0A6J4S4K5_9ACTN</name>
<feature type="compositionally biased region" description="Basic residues" evidence="1">
    <location>
        <begin position="125"/>
        <end position="143"/>
    </location>
</feature>
<proteinExistence type="predicted"/>
<feature type="compositionally biased region" description="Low complexity" evidence="1">
    <location>
        <begin position="205"/>
        <end position="214"/>
    </location>
</feature>
<dbReference type="EMBL" id="CADCVM010000193">
    <property type="protein sequence ID" value="CAA9489308.1"/>
    <property type="molecule type" value="Genomic_DNA"/>
</dbReference>
<feature type="compositionally biased region" description="Basic residues" evidence="1">
    <location>
        <begin position="191"/>
        <end position="204"/>
    </location>
</feature>
<feature type="non-terminal residue" evidence="2">
    <location>
        <position position="1"/>
    </location>
</feature>